<dbReference type="InterPro" id="IPR000801">
    <property type="entry name" value="Esterase-like"/>
</dbReference>
<comment type="function">
    <text evidence="7">Serine hydrolase involved in the detoxification of formaldehyde.</text>
</comment>
<evidence type="ECO:0000313" key="9">
    <source>
        <dbReference type="Proteomes" id="UP000077317"/>
    </source>
</evidence>
<evidence type="ECO:0000256" key="3">
    <source>
        <dbReference type="ARBA" id="ARBA00022801"/>
    </source>
</evidence>
<protein>
    <recommendedName>
        <fullName evidence="5 7">S-formylglutathione hydrolase</fullName>
        <ecNumber evidence="5 7">3.1.2.12</ecNumber>
    </recommendedName>
</protein>
<dbReference type="RefSeq" id="WP_067064894.1">
    <property type="nucleotide sequence ID" value="NZ_CP014699.1"/>
</dbReference>
<dbReference type="OrthoDB" id="9777383at2"/>
<dbReference type="GO" id="GO:0018738">
    <property type="term" value="F:S-formylglutathione hydrolase activity"/>
    <property type="evidence" value="ECO:0007669"/>
    <property type="project" value="UniProtKB-UniRule"/>
</dbReference>
<evidence type="ECO:0000256" key="7">
    <source>
        <dbReference type="RuleBase" id="RU363068"/>
    </source>
</evidence>
<dbReference type="Pfam" id="PF00756">
    <property type="entry name" value="Esterase"/>
    <property type="match status" value="1"/>
</dbReference>
<evidence type="ECO:0000256" key="5">
    <source>
        <dbReference type="NCBIfam" id="TIGR02821"/>
    </source>
</evidence>
<dbReference type="KEGG" id="spat:A0O21_10335"/>
<dbReference type="GO" id="GO:0005829">
    <property type="term" value="C:cytosol"/>
    <property type="evidence" value="ECO:0007669"/>
    <property type="project" value="TreeGrafter"/>
</dbReference>
<name>A0A172QA48_9STRE</name>
<dbReference type="InterPro" id="IPR014186">
    <property type="entry name" value="S-formylglutathione_hydrol"/>
</dbReference>
<dbReference type="STRING" id="1811193.A0O21_10335"/>
<dbReference type="Gene3D" id="3.40.50.1820">
    <property type="entry name" value="alpha/beta hydrolase"/>
    <property type="match status" value="1"/>
</dbReference>
<dbReference type="PANTHER" id="PTHR10061">
    <property type="entry name" value="S-FORMYLGLUTATHIONE HYDROLASE"/>
    <property type="match status" value="1"/>
</dbReference>
<dbReference type="AlphaFoldDB" id="A0A172QA48"/>
<keyword evidence="2 7" id="KW-0719">Serine esterase</keyword>
<evidence type="ECO:0000256" key="1">
    <source>
        <dbReference type="ARBA" id="ARBA00005622"/>
    </source>
</evidence>
<feature type="active site" description="Charge relay system" evidence="6">
    <location>
        <position position="222"/>
    </location>
</feature>
<proteinExistence type="inferred from homology"/>
<dbReference type="EMBL" id="CP014699">
    <property type="protein sequence ID" value="AND80336.1"/>
    <property type="molecule type" value="Genomic_DNA"/>
</dbReference>
<feature type="active site" description="Charge relay system" evidence="6">
    <location>
        <position position="146"/>
    </location>
</feature>
<organism evidence="8 9">
    <name type="scientific">Streptococcus pantholopis</name>
    <dbReference type="NCBI Taxonomy" id="1811193"/>
    <lineage>
        <taxon>Bacteria</taxon>
        <taxon>Bacillati</taxon>
        <taxon>Bacillota</taxon>
        <taxon>Bacilli</taxon>
        <taxon>Lactobacillales</taxon>
        <taxon>Streptococcaceae</taxon>
        <taxon>Streptococcus</taxon>
    </lineage>
</organism>
<dbReference type="NCBIfam" id="TIGR02821">
    <property type="entry name" value="fghA_ester_D"/>
    <property type="match status" value="1"/>
</dbReference>
<dbReference type="GO" id="GO:0046294">
    <property type="term" value="P:formaldehyde catabolic process"/>
    <property type="evidence" value="ECO:0007669"/>
    <property type="project" value="InterPro"/>
</dbReference>
<evidence type="ECO:0000256" key="4">
    <source>
        <dbReference type="ARBA" id="ARBA00047590"/>
    </source>
</evidence>
<sequence length="287" mass="31847">MKRLARHKSFGGWHERYSHQSKMTNTEMTFAIYLPPQAEQGKRVPVLYFLSGLTCTDENFSTKAGAQQYAAKYGLALVIPDTSPRGQEVADDDAYDLGQGAGFYLNATQSPWAEHYRMYDYIVEELPELIETNFPVTGQASIFGHSMGGHGALQIGLKNSERYSSISAFAPIVNPSEVPWGQKAFTAYLGPDQSAWQTYDSTKLIALAENVQPILIDQGLADDFYPQQLQPQAFAEAAKKNGAAVTLNWHEGYDHSYYFIASFIEKHIAFHAEHLGLKAEAGSSDCQ</sequence>
<evidence type="ECO:0000313" key="8">
    <source>
        <dbReference type="EMBL" id="AND80336.1"/>
    </source>
</evidence>
<accession>A0A172QA48</accession>
<feature type="active site" description="Charge relay system" evidence="6">
    <location>
        <position position="255"/>
    </location>
</feature>
<dbReference type="GO" id="GO:0052689">
    <property type="term" value="F:carboxylic ester hydrolase activity"/>
    <property type="evidence" value="ECO:0007669"/>
    <property type="project" value="UniProtKB-KW"/>
</dbReference>
<dbReference type="SUPFAM" id="SSF53474">
    <property type="entry name" value="alpha/beta-Hydrolases"/>
    <property type="match status" value="1"/>
</dbReference>
<gene>
    <name evidence="8" type="ORF">A0O21_10335</name>
</gene>
<dbReference type="FunFam" id="3.40.50.1820:FF:000002">
    <property type="entry name" value="S-formylglutathione hydrolase"/>
    <property type="match status" value="1"/>
</dbReference>
<dbReference type="EC" id="3.1.2.12" evidence="5 7"/>
<reference evidence="8 9" key="1">
    <citation type="journal article" date="2016" name="Int. J. Syst. Evol. Microbiol.">
        <title>Streptococcuspantholopis sp. nov., isolated from faeces of the Tibetan antelope (Pantholops hodgsonii).</title>
        <authorList>
            <person name="Bai X."/>
            <person name="Xiong Y."/>
            <person name="Lu S."/>
            <person name="Jin D."/>
            <person name="Lai X."/>
            <person name="Yang J."/>
            <person name="Niu L."/>
            <person name="Hu S."/>
            <person name="Meng X."/>
            <person name="Pu J."/>
            <person name="Ye C."/>
            <person name="Xu J."/>
        </authorList>
    </citation>
    <scope>NUCLEOTIDE SEQUENCE [LARGE SCALE GENOMIC DNA]</scope>
    <source>
        <strain evidence="8 9">TA 26</strain>
    </source>
</reference>
<evidence type="ECO:0000256" key="2">
    <source>
        <dbReference type="ARBA" id="ARBA00022487"/>
    </source>
</evidence>
<reference evidence="9" key="2">
    <citation type="submission" date="2016-03" db="EMBL/GenBank/DDBJ databases">
        <title>Streptococcus antelopensis sp. nov., isolated from the feces of the Tibetan antelope (Pantholops hodgsonii) in Hoh Xil National Nature Reserve, Qinghai, China.</title>
        <authorList>
            <person name="Bai X."/>
        </authorList>
    </citation>
    <scope>NUCLEOTIDE SEQUENCE [LARGE SCALE GENOMIC DNA]</scope>
    <source>
        <strain evidence="9">TA 26</strain>
    </source>
</reference>
<keyword evidence="3 7" id="KW-0378">Hydrolase</keyword>
<evidence type="ECO:0000256" key="6">
    <source>
        <dbReference type="PIRSR" id="PIRSR614186-1"/>
    </source>
</evidence>
<dbReference type="Proteomes" id="UP000077317">
    <property type="component" value="Chromosome"/>
</dbReference>
<comment type="catalytic activity">
    <reaction evidence="4 7">
        <text>S-formylglutathione + H2O = formate + glutathione + H(+)</text>
        <dbReference type="Rhea" id="RHEA:14961"/>
        <dbReference type="ChEBI" id="CHEBI:15377"/>
        <dbReference type="ChEBI" id="CHEBI:15378"/>
        <dbReference type="ChEBI" id="CHEBI:15740"/>
        <dbReference type="ChEBI" id="CHEBI:57688"/>
        <dbReference type="ChEBI" id="CHEBI:57925"/>
        <dbReference type="EC" id="3.1.2.12"/>
    </reaction>
</comment>
<comment type="similarity">
    <text evidence="1 7">Belongs to the esterase D family.</text>
</comment>
<dbReference type="InterPro" id="IPR029058">
    <property type="entry name" value="AB_hydrolase_fold"/>
</dbReference>
<dbReference type="PANTHER" id="PTHR10061:SF1">
    <property type="entry name" value="S-FORMYLGLUTATHIONE HYDROLASE YEIG"/>
    <property type="match status" value="1"/>
</dbReference>
<keyword evidence="9" id="KW-1185">Reference proteome</keyword>